<reference evidence="1" key="1">
    <citation type="submission" date="2021-03" db="EMBL/GenBank/DDBJ databases">
        <title>Draft genome sequence of rust myrtle Austropuccinia psidii MF-1, a brazilian biotype.</title>
        <authorList>
            <person name="Quecine M.C."/>
            <person name="Pachon D.M.R."/>
            <person name="Bonatelli M.L."/>
            <person name="Correr F.H."/>
            <person name="Franceschini L.M."/>
            <person name="Leite T.F."/>
            <person name="Margarido G.R.A."/>
            <person name="Almeida C.A."/>
            <person name="Ferrarezi J.A."/>
            <person name="Labate C.A."/>
        </authorList>
    </citation>
    <scope>NUCLEOTIDE SEQUENCE</scope>
    <source>
        <strain evidence="1">MF-1</strain>
    </source>
</reference>
<dbReference type="EMBL" id="AVOT02009770">
    <property type="protein sequence ID" value="MBW0488791.1"/>
    <property type="molecule type" value="Genomic_DNA"/>
</dbReference>
<name>A0A9Q3CPA1_9BASI</name>
<dbReference type="OrthoDB" id="5017987at2759"/>
<organism evidence="1 2">
    <name type="scientific">Austropuccinia psidii MF-1</name>
    <dbReference type="NCBI Taxonomy" id="1389203"/>
    <lineage>
        <taxon>Eukaryota</taxon>
        <taxon>Fungi</taxon>
        <taxon>Dikarya</taxon>
        <taxon>Basidiomycota</taxon>
        <taxon>Pucciniomycotina</taxon>
        <taxon>Pucciniomycetes</taxon>
        <taxon>Pucciniales</taxon>
        <taxon>Sphaerophragmiaceae</taxon>
        <taxon>Austropuccinia</taxon>
    </lineage>
</organism>
<accession>A0A9Q3CPA1</accession>
<sequence>MDGYVKDNMFHLNLSLTKVHQSHVSKLSECTLHNKVGHPNNAVLRHMFPHVKNPPFFKACAVGKSHQLPYKGKLGKAPYAGHTVHSDLSGKISPVTIGGGQYYLKFTNDLSKFKTIYILKNKSEACEAIKNYVNQVKKTQNKPVKVMVNVNGEEYLS</sequence>
<keyword evidence="2" id="KW-1185">Reference proteome</keyword>
<dbReference type="Proteomes" id="UP000765509">
    <property type="component" value="Unassembled WGS sequence"/>
</dbReference>
<evidence type="ECO:0008006" key="3">
    <source>
        <dbReference type="Google" id="ProtNLM"/>
    </source>
</evidence>
<gene>
    <name evidence="1" type="ORF">O181_028506</name>
</gene>
<dbReference type="PANTHER" id="PTHR42648">
    <property type="entry name" value="TRANSPOSASE, PUTATIVE-RELATED"/>
    <property type="match status" value="1"/>
</dbReference>
<dbReference type="AlphaFoldDB" id="A0A9Q3CPA1"/>
<proteinExistence type="predicted"/>
<evidence type="ECO:0000313" key="1">
    <source>
        <dbReference type="EMBL" id="MBW0488791.1"/>
    </source>
</evidence>
<dbReference type="InterPro" id="IPR039537">
    <property type="entry name" value="Retrotran_Ty1/copia-like"/>
</dbReference>
<protein>
    <recommendedName>
        <fullName evidence="3">Integrase catalytic domain-containing protein</fullName>
    </recommendedName>
</protein>
<dbReference type="PANTHER" id="PTHR42648:SF28">
    <property type="entry name" value="TRANSPOSON-ENCODED PROTEIN WITH RIBONUCLEASE H-LIKE AND RETROVIRUS ZINC FINGER-LIKE DOMAINS"/>
    <property type="match status" value="1"/>
</dbReference>
<evidence type="ECO:0000313" key="2">
    <source>
        <dbReference type="Proteomes" id="UP000765509"/>
    </source>
</evidence>
<comment type="caution">
    <text evidence="1">The sequence shown here is derived from an EMBL/GenBank/DDBJ whole genome shotgun (WGS) entry which is preliminary data.</text>
</comment>